<evidence type="ECO:0000313" key="4">
    <source>
        <dbReference type="Proteomes" id="UP001190926"/>
    </source>
</evidence>
<gene>
    <name evidence="3" type="ORF">C2S53_003828</name>
</gene>
<dbReference type="EMBL" id="SDAM02001264">
    <property type="protein sequence ID" value="KAH6822363.1"/>
    <property type="molecule type" value="Genomic_DNA"/>
</dbReference>
<proteinExistence type="predicted"/>
<comment type="caution">
    <text evidence="3">The sequence shown here is derived from an EMBL/GenBank/DDBJ whole genome shotgun (WGS) entry which is preliminary data.</text>
</comment>
<evidence type="ECO:0000313" key="3">
    <source>
        <dbReference type="EMBL" id="KAH6822363.1"/>
    </source>
</evidence>
<sequence>MANEIFGVPASTVAVKQAFSESGYMLDEWRSNLTPDHLEAQIMLKNKSKADLREQVNRWDNLMDTPLILVGSGSETERGMSESQTDDKRDVDFDF</sequence>
<dbReference type="Pfam" id="PF05699">
    <property type="entry name" value="Dimer_Tnp_hAT"/>
    <property type="match status" value="1"/>
</dbReference>
<dbReference type="AlphaFoldDB" id="A0AAD4IWJ1"/>
<dbReference type="InterPro" id="IPR008906">
    <property type="entry name" value="HATC_C_dom"/>
</dbReference>
<evidence type="ECO:0000259" key="2">
    <source>
        <dbReference type="Pfam" id="PF05699"/>
    </source>
</evidence>
<name>A0AAD4IWJ1_PERFH</name>
<keyword evidence="4" id="KW-1185">Reference proteome</keyword>
<reference evidence="3 4" key="1">
    <citation type="journal article" date="2021" name="Nat. Commun.">
        <title>Incipient diploidization of the medicinal plant Perilla within 10,000 years.</title>
        <authorList>
            <person name="Zhang Y."/>
            <person name="Shen Q."/>
            <person name="Leng L."/>
            <person name="Zhang D."/>
            <person name="Chen S."/>
            <person name="Shi Y."/>
            <person name="Ning Z."/>
            <person name="Chen S."/>
        </authorList>
    </citation>
    <scope>NUCLEOTIDE SEQUENCE [LARGE SCALE GENOMIC DNA]</scope>
    <source>
        <strain evidence="4">cv. PC099</strain>
    </source>
</reference>
<evidence type="ECO:0000256" key="1">
    <source>
        <dbReference type="SAM" id="MobiDB-lite"/>
    </source>
</evidence>
<dbReference type="InterPro" id="IPR012337">
    <property type="entry name" value="RNaseH-like_sf"/>
</dbReference>
<feature type="domain" description="HAT C-terminal dimerisation" evidence="2">
    <location>
        <begin position="1"/>
        <end position="46"/>
    </location>
</feature>
<feature type="compositionally biased region" description="Basic and acidic residues" evidence="1">
    <location>
        <begin position="75"/>
        <end position="95"/>
    </location>
</feature>
<organism evidence="3 4">
    <name type="scientific">Perilla frutescens var. hirtella</name>
    <name type="common">Perilla citriodora</name>
    <name type="synonym">Perilla setoyensis</name>
    <dbReference type="NCBI Taxonomy" id="608512"/>
    <lineage>
        <taxon>Eukaryota</taxon>
        <taxon>Viridiplantae</taxon>
        <taxon>Streptophyta</taxon>
        <taxon>Embryophyta</taxon>
        <taxon>Tracheophyta</taxon>
        <taxon>Spermatophyta</taxon>
        <taxon>Magnoliopsida</taxon>
        <taxon>eudicotyledons</taxon>
        <taxon>Gunneridae</taxon>
        <taxon>Pentapetalae</taxon>
        <taxon>asterids</taxon>
        <taxon>lamiids</taxon>
        <taxon>Lamiales</taxon>
        <taxon>Lamiaceae</taxon>
        <taxon>Nepetoideae</taxon>
        <taxon>Elsholtzieae</taxon>
        <taxon>Perilla</taxon>
    </lineage>
</organism>
<protein>
    <recommendedName>
        <fullName evidence="2">HAT C-terminal dimerisation domain-containing protein</fullName>
    </recommendedName>
</protein>
<dbReference type="Proteomes" id="UP001190926">
    <property type="component" value="Unassembled WGS sequence"/>
</dbReference>
<dbReference type="SUPFAM" id="SSF53098">
    <property type="entry name" value="Ribonuclease H-like"/>
    <property type="match status" value="1"/>
</dbReference>
<accession>A0AAD4IWJ1</accession>
<feature type="region of interest" description="Disordered" evidence="1">
    <location>
        <begin position="71"/>
        <end position="95"/>
    </location>
</feature>
<dbReference type="GO" id="GO:0046983">
    <property type="term" value="F:protein dimerization activity"/>
    <property type="evidence" value="ECO:0007669"/>
    <property type="project" value="InterPro"/>
</dbReference>